<evidence type="ECO:0000313" key="3">
    <source>
        <dbReference type="EMBL" id="VFB20527.1"/>
    </source>
</evidence>
<protein>
    <submittedName>
        <fullName evidence="3">Lipoprotein</fullName>
    </submittedName>
</protein>
<dbReference type="GeneID" id="89544845"/>
<accession>A0A267A0S4</accession>
<feature type="region of interest" description="Disordered" evidence="1">
    <location>
        <begin position="41"/>
        <end position="117"/>
    </location>
</feature>
<feature type="signal peptide" evidence="2">
    <location>
        <begin position="1"/>
        <end position="23"/>
    </location>
</feature>
<feature type="chain" id="PRO_5011915427" evidence="2">
    <location>
        <begin position="24"/>
        <end position="117"/>
    </location>
</feature>
<dbReference type="EMBL" id="CAACYJ010000035">
    <property type="protein sequence ID" value="VFB20527.1"/>
    <property type="molecule type" value="Genomic_DNA"/>
</dbReference>
<organism evidence="3 4">
    <name type="scientific">Pseudomonas fragi</name>
    <dbReference type="NCBI Taxonomy" id="296"/>
    <lineage>
        <taxon>Bacteria</taxon>
        <taxon>Pseudomonadati</taxon>
        <taxon>Pseudomonadota</taxon>
        <taxon>Gammaproteobacteria</taxon>
        <taxon>Pseudomonadales</taxon>
        <taxon>Pseudomonadaceae</taxon>
        <taxon>Pseudomonas</taxon>
    </lineage>
</organism>
<dbReference type="Proteomes" id="UP000330809">
    <property type="component" value="Unassembled WGS sequence"/>
</dbReference>
<evidence type="ECO:0000313" key="4">
    <source>
        <dbReference type="Proteomes" id="UP000330809"/>
    </source>
</evidence>
<keyword evidence="2" id="KW-0732">Signal</keyword>
<keyword evidence="3" id="KW-0449">Lipoprotein</keyword>
<evidence type="ECO:0000256" key="2">
    <source>
        <dbReference type="SAM" id="SignalP"/>
    </source>
</evidence>
<proteinExistence type="predicted"/>
<dbReference type="AlphaFoldDB" id="A0A267A0S4"/>
<evidence type="ECO:0000256" key="1">
    <source>
        <dbReference type="SAM" id="MobiDB-lite"/>
    </source>
</evidence>
<reference evidence="3 4" key="1">
    <citation type="submission" date="2019-02" db="EMBL/GenBank/DDBJ databases">
        <authorList>
            <consortium name="Pathogen Informatics"/>
        </authorList>
    </citation>
    <scope>NUCLEOTIDE SEQUENCE [LARGE SCALE GENOMIC DNA]</scope>
    <source>
        <strain evidence="3 4">3012STDY7103891</strain>
    </source>
</reference>
<sequence>MNTFRTSFAFLLLGGVLATQLQAQPLSEPLPAQYQQLAQNTPITNTPPVNNPIRRINPNSRQGTGASVPGASGPGIAPAVQPQGIDSGKIGNGYPRNPPVPPTIKPTAPSLQPRDKP</sequence>
<dbReference type="RefSeq" id="WP_095019900.1">
    <property type="nucleotide sequence ID" value="NZ_CAACYJ010000035.1"/>
</dbReference>
<gene>
    <name evidence="3" type="ORF">NCTC10754_03146</name>
</gene>
<name>A0A267A0S4_PSEFR</name>
<feature type="compositionally biased region" description="Low complexity" evidence="1">
    <location>
        <begin position="41"/>
        <end position="61"/>
    </location>
</feature>